<proteinExistence type="predicted"/>
<dbReference type="RefSeq" id="WP_086333919.1">
    <property type="nucleotide sequence ID" value="NZ_CP018791.1"/>
</dbReference>
<evidence type="ECO:0000313" key="1">
    <source>
        <dbReference type="EMBL" id="ARR02672.1"/>
    </source>
</evidence>
<sequence>MATKKVTQQVESTQVEQPQVETVNVKTNVPTMAQVAKEVEKAAKKLRRVIVHYNDPRDSHLVTSAYANCDNAYFSLGKIIPLDTSIELEQALCDNLAEAKVQVHVPDPKGSGNMTVKMIAKYSVVYED</sequence>
<protein>
    <submittedName>
        <fullName evidence="1">Uncharacterized protein</fullName>
    </submittedName>
</protein>
<organism evidence="1 2">
    <name type="scientific">Campylobacter vicugnae</name>
    <dbReference type="NCBI Taxonomy" id="1660076"/>
    <lineage>
        <taxon>Bacteria</taxon>
        <taxon>Pseudomonadati</taxon>
        <taxon>Campylobacterota</taxon>
        <taxon>Epsilonproteobacteria</taxon>
        <taxon>Campylobacterales</taxon>
        <taxon>Campylobacteraceae</taxon>
        <taxon>Campylobacter</taxon>
    </lineage>
</organism>
<dbReference type="EMBL" id="CP018791">
    <property type="protein sequence ID" value="ARR02672.1"/>
    <property type="molecule type" value="Genomic_DNA"/>
</dbReference>
<dbReference type="AlphaFoldDB" id="A0A1X9T2A9"/>
<dbReference type="STRING" id="1660074.CVIC8964_1283"/>
<accession>A0A1X9T2A9</accession>
<reference evidence="1 2" key="1">
    <citation type="journal article" date="2017" name="Genome Biol. Evol.">
        <title>Comparative Genomic Analysis Identifies a Campylobacter Clade Deficient in Selenium Metabolism.</title>
        <authorList>
            <person name="Miller W.G."/>
            <person name="Yee E."/>
            <person name="Lopes B.S."/>
            <person name="Chapman M.H."/>
            <person name="Huynh S."/>
            <person name="Bono J.L."/>
            <person name="Parker C.T."/>
            <person name="Strachan N.J.C."/>
            <person name="Forbes K.J."/>
        </authorList>
    </citation>
    <scope>NUCLEOTIDE SEQUENCE [LARGE SCALE GENOMIC DNA]</scope>
    <source>
        <strain evidence="1 2">RM8964</strain>
    </source>
</reference>
<gene>
    <name evidence="1" type="ORF">CVIC8964_1283</name>
</gene>
<evidence type="ECO:0000313" key="2">
    <source>
        <dbReference type="Proteomes" id="UP000194265"/>
    </source>
</evidence>
<name>A0A1X9T2A9_9BACT</name>
<dbReference type="Proteomes" id="UP000194265">
    <property type="component" value="Chromosome"/>
</dbReference>